<proteinExistence type="predicted"/>
<feature type="region of interest" description="Disordered" evidence="1">
    <location>
        <begin position="1"/>
        <end position="25"/>
    </location>
</feature>
<dbReference type="Proteomes" id="UP000324222">
    <property type="component" value="Unassembled WGS sequence"/>
</dbReference>
<sequence>MPKATRDAAPRSAKRKENTESEKKHCISVREGATSCFCSFNLPLIEIWRSDKGASVEWLQQIPGGSVRGLPVVQAGRFVQDRKEKVLPAL</sequence>
<reference evidence="2 3" key="1">
    <citation type="submission" date="2019-05" db="EMBL/GenBank/DDBJ databases">
        <title>Another draft genome of Portunus trituberculatus and its Hox gene families provides insights of decapod evolution.</title>
        <authorList>
            <person name="Jeong J.-H."/>
            <person name="Song I."/>
            <person name="Kim S."/>
            <person name="Choi T."/>
            <person name="Kim D."/>
            <person name="Ryu S."/>
            <person name="Kim W."/>
        </authorList>
    </citation>
    <scope>NUCLEOTIDE SEQUENCE [LARGE SCALE GENOMIC DNA]</scope>
    <source>
        <tissue evidence="2">Muscle</tissue>
    </source>
</reference>
<dbReference type="AlphaFoldDB" id="A0A5B7JAS0"/>
<keyword evidence="3" id="KW-1185">Reference proteome</keyword>
<name>A0A5B7JAS0_PORTR</name>
<evidence type="ECO:0000313" key="2">
    <source>
        <dbReference type="EMBL" id="MPC91136.1"/>
    </source>
</evidence>
<gene>
    <name evidence="2" type="ORF">E2C01_086153</name>
</gene>
<dbReference type="EMBL" id="VSRR010086704">
    <property type="protein sequence ID" value="MPC91136.1"/>
    <property type="molecule type" value="Genomic_DNA"/>
</dbReference>
<comment type="caution">
    <text evidence="2">The sequence shown here is derived from an EMBL/GenBank/DDBJ whole genome shotgun (WGS) entry which is preliminary data.</text>
</comment>
<accession>A0A5B7JAS0</accession>
<evidence type="ECO:0000256" key="1">
    <source>
        <dbReference type="SAM" id="MobiDB-lite"/>
    </source>
</evidence>
<evidence type="ECO:0000313" key="3">
    <source>
        <dbReference type="Proteomes" id="UP000324222"/>
    </source>
</evidence>
<organism evidence="2 3">
    <name type="scientific">Portunus trituberculatus</name>
    <name type="common">Swimming crab</name>
    <name type="synonym">Neptunus trituberculatus</name>
    <dbReference type="NCBI Taxonomy" id="210409"/>
    <lineage>
        <taxon>Eukaryota</taxon>
        <taxon>Metazoa</taxon>
        <taxon>Ecdysozoa</taxon>
        <taxon>Arthropoda</taxon>
        <taxon>Crustacea</taxon>
        <taxon>Multicrustacea</taxon>
        <taxon>Malacostraca</taxon>
        <taxon>Eumalacostraca</taxon>
        <taxon>Eucarida</taxon>
        <taxon>Decapoda</taxon>
        <taxon>Pleocyemata</taxon>
        <taxon>Brachyura</taxon>
        <taxon>Eubrachyura</taxon>
        <taxon>Portunoidea</taxon>
        <taxon>Portunidae</taxon>
        <taxon>Portuninae</taxon>
        <taxon>Portunus</taxon>
    </lineage>
</organism>
<protein>
    <submittedName>
        <fullName evidence="2">Uncharacterized protein</fullName>
    </submittedName>
</protein>